<evidence type="ECO:0000256" key="1">
    <source>
        <dbReference type="PROSITE-ProRule" id="PRU00169"/>
    </source>
</evidence>
<reference evidence="3" key="1">
    <citation type="submission" date="2019-06" db="EMBL/GenBank/DDBJ databases">
        <title>Complete genome sequence of Methylogaea oryzae strain JCM16910.</title>
        <authorList>
            <person name="Asakawa S."/>
        </authorList>
    </citation>
    <scope>NUCLEOTIDE SEQUENCE</scope>
    <source>
        <strain evidence="3">E10</strain>
    </source>
</reference>
<dbReference type="PROSITE" id="PS50110">
    <property type="entry name" value="RESPONSE_REGULATORY"/>
    <property type="match status" value="1"/>
</dbReference>
<dbReference type="KEGG" id="moz:MoryE10_21190"/>
<dbReference type="GO" id="GO:0000160">
    <property type="term" value="P:phosphorelay signal transduction system"/>
    <property type="evidence" value="ECO:0007669"/>
    <property type="project" value="InterPro"/>
</dbReference>
<dbReference type="InterPro" id="IPR052893">
    <property type="entry name" value="TCS_response_regulator"/>
</dbReference>
<dbReference type="InterPro" id="IPR001789">
    <property type="entry name" value="Sig_transdc_resp-reg_receiver"/>
</dbReference>
<keyword evidence="4" id="KW-1185">Reference proteome</keyword>
<name>A0A8D4VNL7_9GAMM</name>
<dbReference type="EMBL" id="AP019782">
    <property type="protein sequence ID" value="BBL71513.1"/>
    <property type="molecule type" value="Genomic_DNA"/>
</dbReference>
<dbReference type="PANTHER" id="PTHR44520:SF2">
    <property type="entry name" value="RESPONSE REGULATOR RCP1"/>
    <property type="match status" value="1"/>
</dbReference>
<organism evidence="3 4">
    <name type="scientific">Methylogaea oryzae</name>
    <dbReference type="NCBI Taxonomy" id="1295382"/>
    <lineage>
        <taxon>Bacteria</taxon>
        <taxon>Pseudomonadati</taxon>
        <taxon>Pseudomonadota</taxon>
        <taxon>Gammaproteobacteria</taxon>
        <taxon>Methylococcales</taxon>
        <taxon>Methylococcaceae</taxon>
        <taxon>Methylogaea</taxon>
    </lineage>
</organism>
<dbReference type="Proteomes" id="UP000824988">
    <property type="component" value="Chromosome"/>
</dbReference>
<proteinExistence type="predicted"/>
<dbReference type="AlphaFoldDB" id="A0A8D4VNL7"/>
<keyword evidence="1" id="KW-0597">Phosphoprotein</keyword>
<sequence>MTMETVGRPAEFLLVEDNPGDVRLTQEALYESKVRNNLNIVGDGQEALAFLRREGKYADAPRPDVILLDLNLPKKDGREVLAEIKADPSLKRIPVVVITSSEAEQDIIKSYDLHVNCYVSKPMDLDQFVRVVQSIETFWLTIVKLPSEVDD</sequence>
<dbReference type="SMART" id="SM00448">
    <property type="entry name" value="REC"/>
    <property type="match status" value="1"/>
</dbReference>
<accession>A0A8D4VNL7</accession>
<evidence type="ECO:0000313" key="3">
    <source>
        <dbReference type="EMBL" id="BBL71513.1"/>
    </source>
</evidence>
<dbReference type="RefSeq" id="WP_221047014.1">
    <property type="nucleotide sequence ID" value="NZ_AP019782.1"/>
</dbReference>
<feature type="domain" description="Response regulatory" evidence="2">
    <location>
        <begin position="11"/>
        <end position="136"/>
    </location>
</feature>
<protein>
    <submittedName>
        <fullName evidence="3">Response regulator</fullName>
    </submittedName>
</protein>
<dbReference type="CDD" id="cd17557">
    <property type="entry name" value="REC_Rcp-like"/>
    <property type="match status" value="1"/>
</dbReference>
<evidence type="ECO:0000313" key="4">
    <source>
        <dbReference type="Proteomes" id="UP000824988"/>
    </source>
</evidence>
<feature type="modified residue" description="4-aspartylphosphate" evidence="1">
    <location>
        <position position="69"/>
    </location>
</feature>
<evidence type="ECO:0000259" key="2">
    <source>
        <dbReference type="PROSITE" id="PS50110"/>
    </source>
</evidence>
<dbReference type="PANTHER" id="PTHR44520">
    <property type="entry name" value="RESPONSE REGULATOR RCP1-RELATED"/>
    <property type="match status" value="1"/>
</dbReference>
<dbReference type="Pfam" id="PF00072">
    <property type="entry name" value="Response_reg"/>
    <property type="match status" value="1"/>
</dbReference>
<gene>
    <name evidence="3" type="ORF">MoryE10_21190</name>
</gene>